<accession>A0A6F8YC73</accession>
<evidence type="ECO:0000256" key="2">
    <source>
        <dbReference type="ARBA" id="ARBA00023125"/>
    </source>
</evidence>
<proteinExistence type="inferred from homology"/>
<evidence type="ECO:0000256" key="3">
    <source>
        <dbReference type="ARBA" id="ARBA00023172"/>
    </source>
</evidence>
<keyword evidence="6" id="KW-1185">Reference proteome</keyword>
<dbReference type="EMBL" id="AP022871">
    <property type="protein sequence ID" value="BCB83696.1"/>
    <property type="molecule type" value="Genomic_DNA"/>
</dbReference>
<dbReference type="InterPro" id="IPR002104">
    <property type="entry name" value="Integrase_catalytic"/>
</dbReference>
<dbReference type="InterPro" id="IPR011010">
    <property type="entry name" value="DNA_brk_join_enz"/>
</dbReference>
<dbReference type="PANTHER" id="PTHR30349:SF41">
    <property type="entry name" value="INTEGRASE_RECOMBINASE PROTEIN MJ0367-RELATED"/>
    <property type="match status" value="1"/>
</dbReference>
<keyword evidence="3" id="KW-0233">DNA recombination</keyword>
<dbReference type="Pfam" id="PF00589">
    <property type="entry name" value="Phage_integrase"/>
    <property type="match status" value="1"/>
</dbReference>
<dbReference type="InterPro" id="IPR050090">
    <property type="entry name" value="Tyrosine_recombinase_XerCD"/>
</dbReference>
<dbReference type="SUPFAM" id="SSF56349">
    <property type="entry name" value="DNA breaking-rejoining enzymes"/>
    <property type="match status" value="1"/>
</dbReference>
<evidence type="ECO:0000313" key="5">
    <source>
        <dbReference type="EMBL" id="BCB83696.1"/>
    </source>
</evidence>
<reference evidence="5 6" key="2">
    <citation type="submission" date="2020-03" db="EMBL/GenBank/DDBJ databases">
        <authorList>
            <person name="Ichikawa N."/>
            <person name="Kimura A."/>
            <person name="Kitahashi Y."/>
            <person name="Uohara A."/>
        </authorList>
    </citation>
    <scope>NUCLEOTIDE SEQUENCE [LARGE SCALE GENOMIC DNA]</scope>
    <source>
        <strain evidence="5 6">NBRC 105367</strain>
    </source>
</reference>
<keyword evidence="2" id="KW-0238">DNA-binding</keyword>
<evidence type="ECO:0000256" key="1">
    <source>
        <dbReference type="ARBA" id="ARBA00008857"/>
    </source>
</evidence>
<dbReference type="AlphaFoldDB" id="A0A6F8YC73"/>
<protein>
    <submittedName>
        <fullName evidence="5">Integrase</fullName>
    </submittedName>
</protein>
<comment type="similarity">
    <text evidence="1">Belongs to the 'phage' integrase family.</text>
</comment>
<dbReference type="PANTHER" id="PTHR30349">
    <property type="entry name" value="PHAGE INTEGRASE-RELATED"/>
    <property type="match status" value="1"/>
</dbReference>
<feature type="domain" description="Tyr recombinase" evidence="4">
    <location>
        <begin position="99"/>
        <end position="298"/>
    </location>
</feature>
<dbReference type="GO" id="GO:0015074">
    <property type="term" value="P:DNA integration"/>
    <property type="evidence" value="ECO:0007669"/>
    <property type="project" value="InterPro"/>
</dbReference>
<evidence type="ECO:0000259" key="4">
    <source>
        <dbReference type="PROSITE" id="PS51898"/>
    </source>
</evidence>
<evidence type="ECO:0000313" key="6">
    <source>
        <dbReference type="Proteomes" id="UP000503011"/>
    </source>
</evidence>
<reference evidence="5 6" key="1">
    <citation type="submission" date="2020-03" db="EMBL/GenBank/DDBJ databases">
        <title>Whole genome shotgun sequence of Phytohabitans suffuscus NBRC 105367.</title>
        <authorList>
            <person name="Komaki H."/>
            <person name="Tamura T."/>
        </authorList>
    </citation>
    <scope>NUCLEOTIDE SEQUENCE [LARGE SCALE GENOMIC DNA]</scope>
    <source>
        <strain evidence="5 6">NBRC 105367</strain>
    </source>
</reference>
<dbReference type="GO" id="GO:0003677">
    <property type="term" value="F:DNA binding"/>
    <property type="evidence" value="ECO:0007669"/>
    <property type="project" value="UniProtKB-KW"/>
</dbReference>
<dbReference type="PROSITE" id="PS51898">
    <property type="entry name" value="TYR_RECOMBINASE"/>
    <property type="match status" value="1"/>
</dbReference>
<dbReference type="InterPro" id="IPR013762">
    <property type="entry name" value="Integrase-like_cat_sf"/>
</dbReference>
<gene>
    <name evidence="5" type="ORF">Psuf_010090</name>
</gene>
<sequence length="308" mass="34029">MLRQHAEQYLAMRRALGFKLTTFGPKLLSFITYLEASGATVITTQAAVAWATSTARASTDRVHWARRLDVVRIFARHLKTLDAATEIPPDDVLPHRYRRITPYLYSAEQIAGLVTAAGRLRPPLRAATWQTVLGLLAATGLRVSEACRLDRDDVDLDHGVLTIRDAKFGKSRHVPVHPSTTEALRGYCGVRDRLCPAPVVPAFFVCTRGTRLDAANMPHVFASLLTAAGIPAVAGRRRQRIHDLRHTFAVATLLAWYQSGADVAARLPLLATYLGHVDPKSTYWYLTGSPELLGLAAARLEHAFRRQP</sequence>
<dbReference type="KEGG" id="psuu:Psuf_010090"/>
<dbReference type="Gene3D" id="1.10.443.10">
    <property type="entry name" value="Intergrase catalytic core"/>
    <property type="match status" value="1"/>
</dbReference>
<dbReference type="GO" id="GO:0006310">
    <property type="term" value="P:DNA recombination"/>
    <property type="evidence" value="ECO:0007669"/>
    <property type="project" value="UniProtKB-KW"/>
</dbReference>
<dbReference type="Proteomes" id="UP000503011">
    <property type="component" value="Chromosome"/>
</dbReference>
<name>A0A6F8YC73_9ACTN</name>
<organism evidence="5 6">
    <name type="scientific">Phytohabitans suffuscus</name>
    <dbReference type="NCBI Taxonomy" id="624315"/>
    <lineage>
        <taxon>Bacteria</taxon>
        <taxon>Bacillati</taxon>
        <taxon>Actinomycetota</taxon>
        <taxon>Actinomycetes</taxon>
        <taxon>Micromonosporales</taxon>
        <taxon>Micromonosporaceae</taxon>
    </lineage>
</organism>